<gene>
    <name evidence="2" type="ORF">EV677_0151</name>
</gene>
<dbReference type="Gene3D" id="3.10.129.10">
    <property type="entry name" value="Hotdog Thioesterase"/>
    <property type="match status" value="1"/>
</dbReference>
<name>A0A4R6GFE9_9BURK</name>
<dbReference type="RefSeq" id="WP_112990343.1">
    <property type="nucleotide sequence ID" value="NZ_PTLZ01000001.1"/>
</dbReference>
<dbReference type="AlphaFoldDB" id="A0A4R6GFE9"/>
<evidence type="ECO:0000313" key="2">
    <source>
        <dbReference type="EMBL" id="TDN93621.1"/>
    </source>
</evidence>
<dbReference type="NCBIfam" id="TIGR02447">
    <property type="entry name" value="yiiD_Cterm"/>
    <property type="match status" value="1"/>
</dbReference>
<organism evidence="2 3">
    <name type="scientific">Herminiimonas fonticola</name>
    <dbReference type="NCBI Taxonomy" id="303380"/>
    <lineage>
        <taxon>Bacteria</taxon>
        <taxon>Pseudomonadati</taxon>
        <taxon>Pseudomonadota</taxon>
        <taxon>Betaproteobacteria</taxon>
        <taxon>Burkholderiales</taxon>
        <taxon>Oxalobacteraceae</taxon>
        <taxon>Herminiimonas</taxon>
    </lineage>
</organism>
<dbReference type="InterPro" id="IPR029069">
    <property type="entry name" value="HotDog_dom_sf"/>
</dbReference>
<proteinExistence type="predicted"/>
<reference evidence="2 3" key="1">
    <citation type="submission" date="2019-03" db="EMBL/GenBank/DDBJ databases">
        <title>Genomic Encyclopedia of Type Strains, Phase IV (KMG-IV): sequencing the most valuable type-strain genomes for metagenomic binning, comparative biology and taxonomic classification.</title>
        <authorList>
            <person name="Goeker M."/>
        </authorList>
    </citation>
    <scope>NUCLEOTIDE SEQUENCE [LARGE SCALE GENOMIC DNA]</scope>
    <source>
        <strain evidence="2 3">DSM 18555</strain>
    </source>
</reference>
<keyword evidence="3" id="KW-1185">Reference proteome</keyword>
<evidence type="ECO:0000313" key="3">
    <source>
        <dbReference type="Proteomes" id="UP000294737"/>
    </source>
</evidence>
<feature type="domain" description="Thioesterase putative" evidence="1">
    <location>
        <begin position="4"/>
        <end position="145"/>
    </location>
</feature>
<protein>
    <submittedName>
        <fullName evidence="2">Thioesterase domain-containing protein</fullName>
    </submittedName>
</protein>
<dbReference type="InterPro" id="IPR012660">
    <property type="entry name" value="YiiD_C"/>
</dbReference>
<dbReference type="EMBL" id="SNWF01000004">
    <property type="protein sequence ID" value="TDN93621.1"/>
    <property type="molecule type" value="Genomic_DNA"/>
</dbReference>
<sequence>MNEQAVQQYLHDHIPLSKAMQVEVLSVLADEVVLSAPLAPNINHKETVFGGSASAVAILAAWSLVHTKLKSTSINSQLVIQSNTMNYLLPINGTFTARSFIEDAGDWSRFVRTLERKGRARIAVTAVLEYEGQQVGRLTGEFVALATETH</sequence>
<evidence type="ECO:0000259" key="1">
    <source>
        <dbReference type="Pfam" id="PF09500"/>
    </source>
</evidence>
<comment type="caution">
    <text evidence="2">The sequence shown here is derived from an EMBL/GenBank/DDBJ whole genome shotgun (WGS) entry which is preliminary data.</text>
</comment>
<dbReference type="Pfam" id="PF09500">
    <property type="entry name" value="YiiD_C"/>
    <property type="match status" value="1"/>
</dbReference>
<dbReference type="OrthoDB" id="572024at2"/>
<dbReference type="Proteomes" id="UP000294737">
    <property type="component" value="Unassembled WGS sequence"/>
</dbReference>
<accession>A0A4R6GFE9</accession>
<dbReference type="SUPFAM" id="SSF54637">
    <property type="entry name" value="Thioesterase/thiol ester dehydrase-isomerase"/>
    <property type="match status" value="1"/>
</dbReference>